<keyword evidence="3 5" id="KW-1133">Transmembrane helix</keyword>
<comment type="subcellular location">
    <subcellularLocation>
        <location evidence="1">Membrane</location>
        <topology evidence="1">Multi-pass membrane protein</topology>
    </subcellularLocation>
</comment>
<evidence type="ECO:0000313" key="8">
    <source>
        <dbReference type="Proteomes" id="UP000008815"/>
    </source>
</evidence>
<dbReference type="STRING" id="395019.BMULJ_05605"/>
<dbReference type="PANTHER" id="PTHR43731:SF26">
    <property type="entry name" value="RHOMBOID-LIKE PROTEIN 10, CHLOROPLASTIC"/>
    <property type="match status" value="1"/>
</dbReference>
<keyword evidence="8" id="KW-1185">Reference proteome</keyword>
<dbReference type="GO" id="GO:0016020">
    <property type="term" value="C:membrane"/>
    <property type="evidence" value="ECO:0007669"/>
    <property type="project" value="UniProtKB-SubCell"/>
</dbReference>
<feature type="transmembrane region" description="Helical" evidence="5">
    <location>
        <begin position="84"/>
        <end position="106"/>
    </location>
</feature>
<keyword evidence="4 5" id="KW-0472">Membrane</keyword>
<dbReference type="KEGG" id="bmu:Bmul_5920"/>
<evidence type="ECO:0000256" key="5">
    <source>
        <dbReference type="SAM" id="Phobius"/>
    </source>
</evidence>
<feature type="transmembrane region" description="Helical" evidence="5">
    <location>
        <begin position="169"/>
        <end position="189"/>
    </location>
</feature>
<feature type="transmembrane region" description="Helical" evidence="5">
    <location>
        <begin position="43"/>
        <end position="72"/>
    </location>
</feature>
<dbReference type="InterPro" id="IPR035952">
    <property type="entry name" value="Rhomboid-like_sf"/>
</dbReference>
<name>A0A0H3KQS0_BURM1</name>
<organism evidence="7 8">
    <name type="scientific">Burkholderia multivorans (strain ATCC 17616 / 249)</name>
    <dbReference type="NCBI Taxonomy" id="395019"/>
    <lineage>
        <taxon>Bacteria</taxon>
        <taxon>Pseudomonadati</taxon>
        <taxon>Pseudomonadota</taxon>
        <taxon>Betaproteobacteria</taxon>
        <taxon>Burkholderiales</taxon>
        <taxon>Burkholderiaceae</taxon>
        <taxon>Burkholderia</taxon>
        <taxon>Burkholderia cepacia complex</taxon>
    </lineage>
</organism>
<dbReference type="InterPro" id="IPR050925">
    <property type="entry name" value="Rhomboid_protease_S54"/>
</dbReference>
<dbReference type="AlphaFoldDB" id="A0A0H3KQS0"/>
<evidence type="ECO:0000256" key="1">
    <source>
        <dbReference type="ARBA" id="ARBA00004141"/>
    </source>
</evidence>
<dbReference type="HOGENOM" id="CLU_055068_4_1_4"/>
<dbReference type="EMBL" id="AP009387">
    <property type="protein sequence ID" value="BAG47433.1"/>
    <property type="molecule type" value="Genomic_DNA"/>
</dbReference>
<dbReference type="eggNOG" id="COG0705">
    <property type="taxonomic scope" value="Bacteria"/>
</dbReference>
<feature type="transmembrane region" description="Helical" evidence="5">
    <location>
        <begin position="112"/>
        <end position="130"/>
    </location>
</feature>
<evidence type="ECO:0000256" key="3">
    <source>
        <dbReference type="ARBA" id="ARBA00022989"/>
    </source>
</evidence>
<dbReference type="GO" id="GO:0004252">
    <property type="term" value="F:serine-type endopeptidase activity"/>
    <property type="evidence" value="ECO:0007669"/>
    <property type="project" value="InterPro"/>
</dbReference>
<dbReference type="Gene3D" id="1.20.1540.10">
    <property type="entry name" value="Rhomboid-like"/>
    <property type="match status" value="1"/>
</dbReference>
<evidence type="ECO:0000256" key="4">
    <source>
        <dbReference type="ARBA" id="ARBA00023136"/>
    </source>
</evidence>
<dbReference type="Pfam" id="PF01694">
    <property type="entry name" value="Rhomboid"/>
    <property type="match status" value="1"/>
</dbReference>
<dbReference type="SUPFAM" id="SSF144091">
    <property type="entry name" value="Rhomboid-like"/>
    <property type="match status" value="1"/>
</dbReference>
<dbReference type="Proteomes" id="UP000008815">
    <property type="component" value="Chromosome 3"/>
</dbReference>
<evidence type="ECO:0000313" key="7">
    <source>
        <dbReference type="EMBL" id="BAG47433.1"/>
    </source>
</evidence>
<reference evidence="7 8" key="1">
    <citation type="submission" date="2007-04" db="EMBL/GenBank/DDBJ databases">
        <title>Complete genome sequence of Burkholderia multivorans ATCC 17616.</title>
        <authorList>
            <person name="Ohtsubo Y."/>
            <person name="Yamashita A."/>
            <person name="Kurokawa K."/>
            <person name="Takami H."/>
            <person name="Yuhara S."/>
            <person name="Nishiyama E."/>
            <person name="Endo R."/>
            <person name="Miyazaki R."/>
            <person name="Ono A."/>
            <person name="Yano K."/>
            <person name="Ito M."/>
            <person name="Sota M."/>
            <person name="Yuji N."/>
            <person name="Hattori M."/>
            <person name="Tsuda M."/>
        </authorList>
    </citation>
    <scope>NUCLEOTIDE SEQUENCE [LARGE SCALE GENOMIC DNA]</scope>
    <source>
        <strain evidence="8">ATCC 17616 / 249</strain>
    </source>
</reference>
<sequence>MTYALILVNVAVFIAEASGWPMLIDQFALWPPARPGAPATPGFHVWQLLTYSVLHASLAHIAFNMFGLYMFGRDVERVLGRARFLALYLASVLAGAITQLAVIRALPPSDAPTVGASAGVFGALIAYAVLFPKRRVVLLFPPVPMPAWLFATGYALTELLSGLSGDTSGVAHFAHLGGMLGALVCLAFWRKRADERA</sequence>
<dbReference type="RefSeq" id="WP_012218266.1">
    <property type="nucleotide sequence ID" value="NC_010087.1"/>
</dbReference>
<accession>A0A0H3KQS0</accession>
<feature type="transmembrane region" description="Helical" evidence="5">
    <location>
        <begin position="137"/>
        <end position="157"/>
    </location>
</feature>
<keyword evidence="2 5" id="KW-0812">Transmembrane</keyword>
<dbReference type="InterPro" id="IPR022764">
    <property type="entry name" value="Peptidase_S54_rhomboid_dom"/>
</dbReference>
<gene>
    <name evidence="7" type="ordered locus">BMULJ_05605</name>
</gene>
<proteinExistence type="predicted"/>
<evidence type="ECO:0000256" key="2">
    <source>
        <dbReference type="ARBA" id="ARBA00022692"/>
    </source>
</evidence>
<dbReference type="KEGG" id="bmj:BMULJ_05605"/>
<evidence type="ECO:0000259" key="6">
    <source>
        <dbReference type="Pfam" id="PF01694"/>
    </source>
</evidence>
<feature type="domain" description="Peptidase S54 rhomboid" evidence="6">
    <location>
        <begin position="44"/>
        <end position="187"/>
    </location>
</feature>
<dbReference type="PANTHER" id="PTHR43731">
    <property type="entry name" value="RHOMBOID PROTEASE"/>
    <property type="match status" value="1"/>
</dbReference>
<protein>
    <submittedName>
        <fullName evidence="7">Uncharacterized membrane protein</fullName>
    </submittedName>
</protein>